<evidence type="ECO:0000313" key="1">
    <source>
        <dbReference type="EMBL" id="KAI5333408.1"/>
    </source>
</evidence>
<comment type="caution">
    <text evidence="1">The sequence shown here is derived from an EMBL/GenBank/DDBJ whole genome shotgun (WGS) entry which is preliminary data.</text>
</comment>
<dbReference type="EMBL" id="JAJFAZ020000004">
    <property type="protein sequence ID" value="KAI5333408.1"/>
    <property type="molecule type" value="Genomic_DNA"/>
</dbReference>
<name>A0AAD4VY71_PRUDU</name>
<evidence type="ECO:0000313" key="2">
    <source>
        <dbReference type="Proteomes" id="UP001054821"/>
    </source>
</evidence>
<organism evidence="1 2">
    <name type="scientific">Prunus dulcis</name>
    <name type="common">Almond</name>
    <name type="synonym">Amygdalus dulcis</name>
    <dbReference type="NCBI Taxonomy" id="3755"/>
    <lineage>
        <taxon>Eukaryota</taxon>
        <taxon>Viridiplantae</taxon>
        <taxon>Streptophyta</taxon>
        <taxon>Embryophyta</taxon>
        <taxon>Tracheophyta</taxon>
        <taxon>Spermatophyta</taxon>
        <taxon>Magnoliopsida</taxon>
        <taxon>eudicotyledons</taxon>
        <taxon>Gunneridae</taxon>
        <taxon>Pentapetalae</taxon>
        <taxon>rosids</taxon>
        <taxon>fabids</taxon>
        <taxon>Rosales</taxon>
        <taxon>Rosaceae</taxon>
        <taxon>Amygdaloideae</taxon>
        <taxon>Amygdaleae</taxon>
        <taxon>Prunus</taxon>
    </lineage>
</organism>
<keyword evidence="2" id="KW-1185">Reference proteome</keyword>
<dbReference type="Proteomes" id="UP001054821">
    <property type="component" value="Chromosome 4"/>
</dbReference>
<proteinExistence type="predicted"/>
<protein>
    <submittedName>
        <fullName evidence="1">Uncharacterized protein</fullName>
    </submittedName>
</protein>
<dbReference type="AlphaFoldDB" id="A0AAD4VY71"/>
<gene>
    <name evidence="1" type="ORF">L3X38_023539</name>
</gene>
<sequence>MQFWLVLAKERLVPCAVLARADEGAIGALCSLGSCRQRSILVPYAVLARAGEGAFDALCSFGSCRRRSNWCLVQFKLL</sequence>
<reference evidence="1 2" key="1">
    <citation type="journal article" date="2022" name="G3 (Bethesda)">
        <title>Whole-genome sequence and methylome profiling of the almond [Prunus dulcis (Mill.) D.A. Webb] cultivar 'Nonpareil'.</title>
        <authorList>
            <person name="D'Amico-Willman K.M."/>
            <person name="Ouma W.Z."/>
            <person name="Meulia T."/>
            <person name="Sideli G.M."/>
            <person name="Gradziel T.M."/>
            <person name="Fresnedo-Ramirez J."/>
        </authorList>
    </citation>
    <scope>NUCLEOTIDE SEQUENCE [LARGE SCALE GENOMIC DNA]</scope>
    <source>
        <strain evidence="1">Clone GOH B32 T37-40</strain>
    </source>
</reference>
<accession>A0AAD4VY71</accession>